<feature type="domain" description="Solute-binding protein family 3/N-terminal" evidence="4">
    <location>
        <begin position="3"/>
        <end position="241"/>
    </location>
</feature>
<organism evidence="5 6">
    <name type="scientific">candidate division WWE3 bacterium GW2011_GWB1_41_6</name>
    <dbReference type="NCBI Taxonomy" id="1619112"/>
    <lineage>
        <taxon>Bacteria</taxon>
        <taxon>Katanobacteria</taxon>
    </lineage>
</organism>
<keyword evidence="3" id="KW-0732">Signal</keyword>
<dbReference type="PANTHER" id="PTHR30024">
    <property type="entry name" value="ALIPHATIC SULFONATES-BINDING PROTEIN-RELATED"/>
    <property type="match status" value="1"/>
</dbReference>
<evidence type="ECO:0000259" key="4">
    <source>
        <dbReference type="SMART" id="SM00062"/>
    </source>
</evidence>
<dbReference type="GO" id="GO:0042918">
    <property type="term" value="P:alkanesulfonate transmembrane transport"/>
    <property type="evidence" value="ECO:0007669"/>
    <property type="project" value="TreeGrafter"/>
</dbReference>
<evidence type="ECO:0000256" key="2">
    <source>
        <dbReference type="ARBA" id="ARBA00010742"/>
    </source>
</evidence>
<dbReference type="EMBL" id="LCBS01000008">
    <property type="protein sequence ID" value="KKS17027.1"/>
    <property type="molecule type" value="Genomic_DNA"/>
</dbReference>
<dbReference type="InterPro" id="IPR001638">
    <property type="entry name" value="Solute-binding_3/MltF_N"/>
</dbReference>
<dbReference type="Pfam" id="PF09084">
    <property type="entry name" value="NMT1"/>
    <property type="match status" value="1"/>
</dbReference>
<comment type="caution">
    <text evidence="5">The sequence shown here is derived from an EMBL/GenBank/DDBJ whole genome shotgun (WGS) entry which is preliminary data.</text>
</comment>
<comment type="similarity">
    <text evidence="2">Belongs to the bacterial solute-binding protein SsuA/TauA family.</text>
</comment>
<dbReference type="Gene3D" id="3.40.190.10">
    <property type="entry name" value="Periplasmic binding protein-like II"/>
    <property type="match status" value="3"/>
</dbReference>
<evidence type="ECO:0000256" key="1">
    <source>
        <dbReference type="ARBA" id="ARBA00004418"/>
    </source>
</evidence>
<dbReference type="SUPFAM" id="SSF53850">
    <property type="entry name" value="Periplasmic binding protein-like II"/>
    <property type="match status" value="1"/>
</dbReference>
<reference evidence="5 6" key="1">
    <citation type="journal article" date="2015" name="Nature">
        <title>rRNA introns, odd ribosomes, and small enigmatic genomes across a large radiation of phyla.</title>
        <authorList>
            <person name="Brown C.T."/>
            <person name="Hug L.A."/>
            <person name="Thomas B.C."/>
            <person name="Sharon I."/>
            <person name="Castelle C.J."/>
            <person name="Singh A."/>
            <person name="Wilkins M.J."/>
            <person name="Williams K.H."/>
            <person name="Banfield J.F."/>
        </authorList>
    </citation>
    <scope>NUCLEOTIDE SEQUENCE [LARGE SCALE GENOMIC DNA]</scope>
</reference>
<dbReference type="GO" id="GO:0042597">
    <property type="term" value="C:periplasmic space"/>
    <property type="evidence" value="ECO:0007669"/>
    <property type="project" value="UniProtKB-SubCell"/>
</dbReference>
<dbReference type="SMART" id="SM00062">
    <property type="entry name" value="PBPb"/>
    <property type="match status" value="1"/>
</dbReference>
<dbReference type="Proteomes" id="UP000034163">
    <property type="component" value="Unassembled WGS sequence"/>
</dbReference>
<protein>
    <recommendedName>
        <fullName evidence="4">Solute-binding protein family 3/N-terminal domain-containing protein</fullName>
    </recommendedName>
</protein>
<comment type="subcellular location">
    <subcellularLocation>
        <location evidence="1">Periplasm</location>
    </subcellularLocation>
</comment>
<proteinExistence type="inferred from homology"/>
<dbReference type="CDD" id="cd01008">
    <property type="entry name" value="PBP2_NrtA_SsuA_CpmA_like"/>
    <property type="match status" value="1"/>
</dbReference>
<gene>
    <name evidence="5" type="ORF">UU72_C0008G0009</name>
</gene>
<dbReference type="PANTHER" id="PTHR30024:SF47">
    <property type="entry name" value="TAURINE-BINDING PERIPLASMIC PROTEIN"/>
    <property type="match status" value="1"/>
</dbReference>
<evidence type="ECO:0000313" key="5">
    <source>
        <dbReference type="EMBL" id="KKS17027.1"/>
    </source>
</evidence>
<evidence type="ECO:0000313" key="6">
    <source>
        <dbReference type="Proteomes" id="UP000034163"/>
    </source>
</evidence>
<dbReference type="AlphaFoldDB" id="A0A0G0WXW7"/>
<name>A0A0G0WXW7_UNCKA</name>
<dbReference type="InterPro" id="IPR015168">
    <property type="entry name" value="SsuA/THI5"/>
</dbReference>
<evidence type="ECO:0000256" key="3">
    <source>
        <dbReference type="ARBA" id="ARBA00022729"/>
    </source>
</evidence>
<accession>A0A0G0WXW7</accession>
<sequence length="300" mass="34261">MTPVRISVANQTVFGLVFVAEKNGYFKEQGLKTEYTTHTLGKDALKDVLDGKSDLATVYDTPFTRAILQGEPISAITSLHSSSRNTAIVMKWKDDVHGSEDLKGKRVGLTKGASTEYFLYTVLLSNGMSMSDVTIVDTLTENLEQSLKEDKVDAIVVFDALLHRVEDNYSPEEFIVEFSDIYIDLSFFVGKKEYIDNHRDEISKVTVALLKAEKFIKDYPDESINIISKSLGINDKEFLSRHWRDTNMHMSFDNLMLSILNRESQWMIQNEGFVPVRKPDFRKYLDTRFLEKLDPESVTL</sequence>